<dbReference type="STRING" id="634177.GLX_23600"/>
<evidence type="ECO:0000313" key="2">
    <source>
        <dbReference type="Proteomes" id="UP000009044"/>
    </source>
</evidence>
<protein>
    <submittedName>
        <fullName evidence="1">Monooxygenase FAD-binding</fullName>
    </submittedName>
</protein>
<dbReference type="GO" id="GO:0004497">
    <property type="term" value="F:monooxygenase activity"/>
    <property type="evidence" value="ECO:0007669"/>
    <property type="project" value="UniProtKB-KW"/>
</dbReference>
<keyword evidence="1" id="KW-0503">Monooxygenase</keyword>
<name>G2I1G4_KOMMN</name>
<accession>G2I1G4</accession>
<keyword evidence="1" id="KW-0560">Oxidoreductase</keyword>
<reference evidence="2" key="1">
    <citation type="journal article" date="2011" name="J. Bacteriol.">
        <title>Complete genome sequence of NBRC 3288, a unique cellulose-nonproducing strain of Gluconacetobacter xylinus isolated from vinegar.</title>
        <authorList>
            <person name="Ogino H."/>
            <person name="Azuma Y."/>
            <person name="Hosoyama A."/>
            <person name="Nakazawa H."/>
            <person name="Matsutani M."/>
            <person name="Hasegawa A."/>
            <person name="Otsuyama K."/>
            <person name="Matsushita K."/>
            <person name="Fujita N."/>
            <person name="Shirai M."/>
        </authorList>
    </citation>
    <scope>NUCLEOTIDE SEQUENCE [LARGE SCALE GENOMIC DNA]</scope>
    <source>
        <strain evidence="2">NBRC 3288 / BCRC 11682 / LMG 1693</strain>
    </source>
</reference>
<organism evidence="1 2">
    <name type="scientific">Komagataeibacter medellinensis (strain NBRC 3288 / BCRC 11682 / LMG 1693 / Kondo 51)</name>
    <name type="common">Gluconacetobacter medellinensis</name>
    <dbReference type="NCBI Taxonomy" id="634177"/>
    <lineage>
        <taxon>Bacteria</taxon>
        <taxon>Pseudomonadati</taxon>
        <taxon>Pseudomonadota</taxon>
        <taxon>Alphaproteobacteria</taxon>
        <taxon>Acetobacterales</taxon>
        <taxon>Acetobacteraceae</taxon>
        <taxon>Komagataeibacter</taxon>
    </lineage>
</organism>
<sequence>MSSISPGNWHLSSGRKPDQDCWAATVSNAVVSRGRSTGHDRRSCILADARNVLLSPDKNGIWLVRPDGYGAAAAKSGNWTIIDMALTDYQIGIFFTQQHFLNYENNRVPDIKNRNMVS</sequence>
<dbReference type="EMBL" id="AP012159">
    <property type="protein sequence ID" value="BAK84772.1"/>
    <property type="molecule type" value="Genomic_DNA"/>
</dbReference>
<gene>
    <name evidence="1" type="ordered locus">GLX_23600</name>
</gene>
<dbReference type="HOGENOM" id="CLU_2070005_0_0_5"/>
<dbReference type="Proteomes" id="UP000009044">
    <property type="component" value="Chromosome"/>
</dbReference>
<dbReference type="KEGG" id="gxy:GLX_23600"/>
<dbReference type="AlphaFoldDB" id="G2I1G4"/>
<evidence type="ECO:0000313" key="1">
    <source>
        <dbReference type="EMBL" id="BAK84772.1"/>
    </source>
</evidence>
<dbReference type="PATRIC" id="fig|634177.7.peg.2637"/>
<proteinExistence type="predicted"/>